<dbReference type="GO" id="GO:0005737">
    <property type="term" value="C:cytoplasm"/>
    <property type="evidence" value="ECO:0007669"/>
    <property type="project" value="UniProtKB-SubCell"/>
</dbReference>
<reference evidence="11" key="1">
    <citation type="submission" date="2016-10" db="EMBL/GenBank/DDBJ databases">
        <authorList>
            <person name="Varghese N."/>
            <person name="Submissions S."/>
        </authorList>
    </citation>
    <scope>NUCLEOTIDE SEQUENCE [LARGE SCALE GENOMIC DNA]</scope>
    <source>
        <strain evidence="11">DSM 26542</strain>
    </source>
</reference>
<dbReference type="PANTHER" id="PTHR21090:SF5">
    <property type="entry name" value="PENTAFUNCTIONAL AROM POLYPEPTIDE"/>
    <property type="match status" value="1"/>
</dbReference>
<keyword evidence="8" id="KW-0175">Coiled coil</keyword>
<dbReference type="Proteomes" id="UP000243887">
    <property type="component" value="Unassembled WGS sequence"/>
</dbReference>
<evidence type="ECO:0000256" key="4">
    <source>
        <dbReference type="ARBA" id="ARBA00022679"/>
    </source>
</evidence>
<dbReference type="EMBL" id="FORU01000011">
    <property type="protein sequence ID" value="SFJ61925.1"/>
    <property type="molecule type" value="Genomic_DNA"/>
</dbReference>
<dbReference type="GO" id="GO:0009073">
    <property type="term" value="P:aromatic amino acid family biosynthetic process"/>
    <property type="evidence" value="ECO:0007669"/>
    <property type="project" value="UniProtKB-KW"/>
</dbReference>
<proteinExistence type="inferred from homology"/>
<dbReference type="InterPro" id="IPR001986">
    <property type="entry name" value="Enolpyruvate_Tfrase_dom"/>
</dbReference>
<keyword evidence="5 7" id="KW-0057">Aromatic amino acid biosynthesis</keyword>
<evidence type="ECO:0000256" key="2">
    <source>
        <dbReference type="ARBA" id="ARBA00009948"/>
    </source>
</evidence>
<feature type="binding site" evidence="7">
    <location>
        <position position="291"/>
    </location>
    <ligand>
        <name>3-phosphoshikimate</name>
        <dbReference type="ChEBI" id="CHEBI:145989"/>
    </ligand>
</feature>
<feature type="binding site" evidence="7">
    <location>
        <position position="98"/>
    </location>
    <ligand>
        <name>phosphoenolpyruvate</name>
        <dbReference type="ChEBI" id="CHEBI:58702"/>
    </ligand>
</feature>
<dbReference type="Pfam" id="PF00275">
    <property type="entry name" value="EPSP_synthase"/>
    <property type="match status" value="1"/>
</dbReference>
<feature type="binding site" evidence="7">
    <location>
        <position position="22"/>
    </location>
    <ligand>
        <name>3-phosphoshikimate</name>
        <dbReference type="ChEBI" id="CHEBI:145989"/>
    </ligand>
</feature>
<sequence length="406" mass="45170">MDVFIEKSNLKSGMTLKISGSKSETNRLLILQKLFGNIQLYNSSDSDDSEVLYKALNSNEKLVDIHHAGTAMRFLTAYYSMQPSRETILTGSKRMCERPIGVLVDALRNLGAQIDYLDKEGYPPLRIIGDRLKGGRVRLSAGVSSQYISALLLIAPFLETGIELELSNEIISMPYIEMTLSVLKEFGISILFEKSTIKVESCRDITPRTFEIESDWSSASYYYAMVALSPIGTNLRLGSYKLSSLQGDSQLVSLFQRLGVKTIEIKGGLIEIIKERESQSSFIANLNDTPDLAQTLSVCCFGLGIECVLTGLQTLKIKETDRLVALNNELKKLGAEISITQNSLYLSSSKGMTSNVTIETYQDHRMAMSFAPLALLVPLIIKDSEVVTKSYKNFWKDIEKLGFVLK</sequence>
<evidence type="ECO:0000313" key="10">
    <source>
        <dbReference type="EMBL" id="SFJ61925.1"/>
    </source>
</evidence>
<feature type="coiled-coil region" evidence="8">
    <location>
        <begin position="316"/>
        <end position="343"/>
    </location>
</feature>
<dbReference type="RefSeq" id="WP_090679789.1">
    <property type="nucleotide sequence ID" value="NZ_FORU01000011.1"/>
</dbReference>
<dbReference type="InterPro" id="IPR013792">
    <property type="entry name" value="RNA3'P_cycl/enolpyr_Trfase_a/b"/>
</dbReference>
<dbReference type="GO" id="GO:0003866">
    <property type="term" value="F:3-phosphoshikimate 1-carboxyvinyltransferase activity"/>
    <property type="evidence" value="ECO:0007669"/>
    <property type="project" value="UniProtKB-UniRule"/>
</dbReference>
<dbReference type="InterPro" id="IPR023193">
    <property type="entry name" value="EPSP_synthase_CS"/>
</dbReference>
<dbReference type="InterPro" id="IPR036968">
    <property type="entry name" value="Enolpyruvate_Tfrase_sf"/>
</dbReference>
<accession>A0A1I3SSZ0</accession>
<dbReference type="Gene3D" id="3.65.10.10">
    <property type="entry name" value="Enolpyruvate transferase domain"/>
    <property type="match status" value="2"/>
</dbReference>
<dbReference type="HAMAP" id="MF_00210">
    <property type="entry name" value="EPSP_synth"/>
    <property type="match status" value="1"/>
</dbReference>
<feature type="binding site" evidence="7">
    <location>
        <position position="318"/>
    </location>
    <ligand>
        <name>3-phosphoshikimate</name>
        <dbReference type="ChEBI" id="CHEBI:145989"/>
    </ligand>
</feature>
<feature type="binding site" evidence="7">
    <location>
        <position position="27"/>
    </location>
    <ligand>
        <name>3-phosphoshikimate</name>
        <dbReference type="ChEBI" id="CHEBI:145989"/>
    </ligand>
</feature>
<feature type="binding site" evidence="7">
    <location>
        <position position="146"/>
    </location>
    <ligand>
        <name>3-phosphoshikimate</name>
        <dbReference type="ChEBI" id="CHEBI:145989"/>
    </ligand>
</feature>
<feature type="binding site" evidence="7">
    <location>
        <position position="322"/>
    </location>
    <ligand>
        <name>phosphoenolpyruvate</name>
        <dbReference type="ChEBI" id="CHEBI:58702"/>
    </ligand>
</feature>
<evidence type="ECO:0000256" key="8">
    <source>
        <dbReference type="SAM" id="Coils"/>
    </source>
</evidence>
<evidence type="ECO:0000256" key="1">
    <source>
        <dbReference type="ARBA" id="ARBA00004811"/>
    </source>
</evidence>
<feature type="binding site" evidence="7">
    <location>
        <position position="22"/>
    </location>
    <ligand>
        <name>phosphoenolpyruvate</name>
        <dbReference type="ChEBI" id="CHEBI:58702"/>
    </ligand>
</feature>
<comment type="similarity">
    <text evidence="2 7">Belongs to the EPSP synthase family.</text>
</comment>
<keyword evidence="4 7" id="KW-0808">Transferase</keyword>
<feature type="binding site" evidence="7">
    <location>
        <position position="145"/>
    </location>
    <ligand>
        <name>3-phosphoshikimate</name>
        <dbReference type="ChEBI" id="CHEBI:145989"/>
    </ligand>
</feature>
<feature type="binding site" evidence="7">
    <location>
        <position position="144"/>
    </location>
    <ligand>
        <name>3-phosphoshikimate</name>
        <dbReference type="ChEBI" id="CHEBI:145989"/>
    </ligand>
</feature>
<feature type="domain" description="Enolpyruvate transferase" evidence="9">
    <location>
        <begin position="54"/>
        <end position="397"/>
    </location>
</feature>
<feature type="binding site" evidence="7">
    <location>
        <position position="365"/>
    </location>
    <ligand>
        <name>phosphoenolpyruvate</name>
        <dbReference type="ChEBI" id="CHEBI:58702"/>
    </ligand>
</feature>
<evidence type="ECO:0000259" key="9">
    <source>
        <dbReference type="Pfam" id="PF00275"/>
    </source>
</evidence>
<comment type="function">
    <text evidence="7">Catalyzes the transfer of the enolpyruvyl moiety of phosphoenolpyruvate (PEP) to the 5-hydroxyl of shikimate-3-phosphate (S3P) to produce enolpyruvyl shikimate-3-phosphate and inorganic phosphate.</text>
</comment>
<comment type="catalytic activity">
    <reaction evidence="6">
        <text>3-phosphoshikimate + phosphoenolpyruvate = 5-O-(1-carboxyvinyl)-3-phosphoshikimate + phosphate</text>
        <dbReference type="Rhea" id="RHEA:21256"/>
        <dbReference type="ChEBI" id="CHEBI:43474"/>
        <dbReference type="ChEBI" id="CHEBI:57701"/>
        <dbReference type="ChEBI" id="CHEBI:58702"/>
        <dbReference type="ChEBI" id="CHEBI:145989"/>
        <dbReference type="EC" id="2.5.1.19"/>
    </reaction>
    <physiologicalReaction direction="left-to-right" evidence="6">
        <dbReference type="Rhea" id="RHEA:21257"/>
    </physiologicalReaction>
</comment>
<dbReference type="UniPathway" id="UPA00053">
    <property type="reaction ID" value="UER00089"/>
</dbReference>
<feature type="binding site" evidence="7">
    <location>
        <position position="172"/>
    </location>
    <ligand>
        <name>3-phosphoshikimate</name>
        <dbReference type="ChEBI" id="CHEBI:145989"/>
    </ligand>
</feature>
<feature type="binding site" evidence="7">
    <location>
        <position position="389"/>
    </location>
    <ligand>
        <name>phosphoenolpyruvate</name>
        <dbReference type="ChEBI" id="CHEBI:58702"/>
    </ligand>
</feature>
<comment type="pathway">
    <text evidence="1 7">Metabolic intermediate biosynthesis; chorismate biosynthesis; chorismate from D-erythrose 4-phosphate and phosphoenolpyruvate: step 6/7.</text>
</comment>
<comment type="caution">
    <text evidence="7">Lacks conserved residue(s) required for the propagation of feature annotation.</text>
</comment>
<gene>
    <name evidence="7" type="primary">aroA</name>
    <name evidence="10" type="ORF">SAMN04487893_11177</name>
</gene>
<evidence type="ECO:0000256" key="7">
    <source>
        <dbReference type="HAMAP-Rule" id="MF_00210"/>
    </source>
</evidence>
<feature type="active site" description="Proton acceptor" evidence="7">
    <location>
        <position position="291"/>
    </location>
</feature>
<dbReference type="GO" id="GO:0008652">
    <property type="term" value="P:amino acid biosynthetic process"/>
    <property type="evidence" value="ECO:0007669"/>
    <property type="project" value="UniProtKB-KW"/>
</dbReference>
<dbReference type="STRING" id="1150112.SAMN04487893_11177"/>
<evidence type="ECO:0000256" key="5">
    <source>
        <dbReference type="ARBA" id="ARBA00023141"/>
    </source>
</evidence>
<keyword evidence="3 7" id="KW-0028">Amino-acid biosynthesis</keyword>
<comment type="subunit">
    <text evidence="7">Monomer.</text>
</comment>
<dbReference type="PIRSF" id="PIRSF000505">
    <property type="entry name" value="EPSPS"/>
    <property type="match status" value="1"/>
</dbReference>
<protein>
    <recommendedName>
        <fullName evidence="7">3-phosphoshikimate 1-carboxyvinyltransferase</fullName>
        <ecNumber evidence="7">2.5.1.19</ecNumber>
    </recommendedName>
    <alternativeName>
        <fullName evidence="7">5-enolpyruvylshikimate-3-phosphate synthase</fullName>
        <shortName evidence="7">EPSP synthase</shortName>
        <shortName evidence="7">EPSPS</shortName>
    </alternativeName>
</protein>
<dbReference type="CDD" id="cd01556">
    <property type="entry name" value="EPSP_synthase"/>
    <property type="match status" value="1"/>
</dbReference>
<dbReference type="OrthoDB" id="9809920at2"/>
<dbReference type="PROSITE" id="PS00885">
    <property type="entry name" value="EPSP_SYNTHASE_2"/>
    <property type="match status" value="1"/>
</dbReference>
<dbReference type="EC" id="2.5.1.19" evidence="7"/>
<evidence type="ECO:0000313" key="11">
    <source>
        <dbReference type="Proteomes" id="UP000243887"/>
    </source>
</evidence>
<dbReference type="GO" id="GO:0009423">
    <property type="term" value="P:chorismate biosynthetic process"/>
    <property type="evidence" value="ECO:0007669"/>
    <property type="project" value="UniProtKB-UniRule"/>
</dbReference>
<dbReference type="InterPro" id="IPR006264">
    <property type="entry name" value="EPSP_synthase"/>
</dbReference>
<dbReference type="AlphaFoldDB" id="A0A1I3SSZ0"/>
<comment type="subcellular location">
    <subcellularLocation>
        <location evidence="7">Cytoplasm</location>
    </subcellularLocation>
</comment>
<evidence type="ECO:0000256" key="3">
    <source>
        <dbReference type="ARBA" id="ARBA00022605"/>
    </source>
</evidence>
<dbReference type="PANTHER" id="PTHR21090">
    <property type="entry name" value="AROM/DEHYDROQUINATE SYNTHASE"/>
    <property type="match status" value="1"/>
</dbReference>
<feature type="binding site" evidence="7">
    <location>
        <position position="69"/>
    </location>
    <ligand>
        <name>phosphoenolpyruvate</name>
        <dbReference type="ChEBI" id="CHEBI:58702"/>
    </ligand>
</feature>
<organism evidence="10 11">
    <name type="scientific">Myroides guanonis</name>
    <dbReference type="NCBI Taxonomy" id="1150112"/>
    <lineage>
        <taxon>Bacteria</taxon>
        <taxon>Pseudomonadati</taxon>
        <taxon>Bacteroidota</taxon>
        <taxon>Flavobacteriia</taxon>
        <taxon>Flavobacteriales</taxon>
        <taxon>Flavobacteriaceae</taxon>
        <taxon>Myroides</taxon>
    </lineage>
</organism>
<name>A0A1I3SSZ0_9FLAO</name>
<feature type="binding site" evidence="7">
    <location>
        <position position="23"/>
    </location>
    <ligand>
        <name>3-phosphoshikimate</name>
        <dbReference type="ChEBI" id="CHEBI:145989"/>
    </ligand>
</feature>
<feature type="binding site" evidence="7">
    <location>
        <position position="146"/>
    </location>
    <ligand>
        <name>phosphoenolpyruvate</name>
        <dbReference type="ChEBI" id="CHEBI:58702"/>
    </ligand>
</feature>
<evidence type="ECO:0000256" key="6">
    <source>
        <dbReference type="ARBA" id="ARBA00044633"/>
    </source>
</evidence>
<dbReference type="SUPFAM" id="SSF55205">
    <property type="entry name" value="EPT/RTPC-like"/>
    <property type="match status" value="1"/>
</dbReference>
<keyword evidence="7" id="KW-0963">Cytoplasm</keyword>
<keyword evidence="11" id="KW-1185">Reference proteome</keyword>